<accession>A0A499V6K3</accession>
<sequence length="64" mass="6909">MKGAELLVLRHEDAVLRRVGLEKSSLLIRRHSALVDDAAEDACTQESACVPVVRGGGLSVVVRR</sequence>
<proteinExistence type="predicted"/>
<evidence type="ECO:0000313" key="1">
    <source>
        <dbReference type="EMBL" id="BBJ45141.1"/>
    </source>
</evidence>
<protein>
    <submittedName>
        <fullName evidence="1">Uncharacterized protein</fullName>
    </submittedName>
</protein>
<name>A0A499V6K3_9ACTN</name>
<dbReference type="Proteomes" id="UP000463951">
    <property type="component" value="Chromosome"/>
</dbReference>
<dbReference type="EMBL" id="AP019620">
    <property type="protein sequence ID" value="BBJ45141.1"/>
    <property type="molecule type" value="Genomic_DNA"/>
</dbReference>
<reference evidence="1 2" key="1">
    <citation type="journal article" date="2020" name="Int. J. Syst. Evol. Microbiol.">
        <title>Reclassification of Streptomyces castelarensis and Streptomyces sporoclivatus as later heterotypic synonyms of Streptomyces antimycoticus.</title>
        <authorList>
            <person name="Komaki H."/>
            <person name="Tamura T."/>
        </authorList>
    </citation>
    <scope>NUCLEOTIDE SEQUENCE [LARGE SCALE GENOMIC DNA]</scope>
    <source>
        <strain evidence="1 2">NBRC 100767</strain>
    </source>
</reference>
<evidence type="ECO:0000313" key="2">
    <source>
        <dbReference type="Proteomes" id="UP000463951"/>
    </source>
</evidence>
<organism evidence="1 2">
    <name type="scientific">Streptomyces antimycoticus</name>
    <dbReference type="NCBI Taxonomy" id="68175"/>
    <lineage>
        <taxon>Bacteria</taxon>
        <taxon>Bacillati</taxon>
        <taxon>Actinomycetota</taxon>
        <taxon>Actinomycetes</taxon>
        <taxon>Kitasatosporales</taxon>
        <taxon>Streptomycetaceae</taxon>
        <taxon>Streptomyces</taxon>
        <taxon>Streptomyces violaceusniger group</taxon>
    </lineage>
</organism>
<gene>
    <name evidence="1" type="ORF">SSPO_078590</name>
</gene>
<dbReference type="AlphaFoldDB" id="A0A499V6K3"/>